<evidence type="ECO:0000313" key="4">
    <source>
        <dbReference type="EMBL" id="MFC7278859.1"/>
    </source>
</evidence>
<feature type="compositionally biased region" description="Low complexity" evidence="1">
    <location>
        <begin position="121"/>
        <end position="154"/>
    </location>
</feature>
<feature type="signal peptide" evidence="3">
    <location>
        <begin position="1"/>
        <end position="24"/>
    </location>
</feature>
<feature type="region of interest" description="Disordered" evidence="1">
    <location>
        <begin position="35"/>
        <end position="154"/>
    </location>
</feature>
<keyword evidence="2" id="KW-0812">Transmembrane</keyword>
<dbReference type="PROSITE" id="PS51257">
    <property type="entry name" value="PROKAR_LIPOPROTEIN"/>
    <property type="match status" value="1"/>
</dbReference>
<keyword evidence="2" id="KW-1133">Transmembrane helix</keyword>
<protein>
    <submittedName>
        <fullName evidence="4">Uncharacterized protein</fullName>
    </submittedName>
</protein>
<feature type="transmembrane region" description="Helical" evidence="2">
    <location>
        <begin position="171"/>
        <end position="192"/>
    </location>
</feature>
<reference evidence="5" key="1">
    <citation type="journal article" date="2019" name="Int. J. Syst. Evol. Microbiol.">
        <title>The Global Catalogue of Microorganisms (GCM) 10K type strain sequencing project: providing services to taxonomists for standard genome sequencing and annotation.</title>
        <authorList>
            <consortium name="The Broad Institute Genomics Platform"/>
            <consortium name="The Broad Institute Genome Sequencing Center for Infectious Disease"/>
            <person name="Wu L."/>
            <person name="Ma J."/>
        </authorList>
    </citation>
    <scope>NUCLEOTIDE SEQUENCE [LARGE SCALE GENOMIC DNA]</scope>
    <source>
        <strain evidence="5">XZYJT-10</strain>
    </source>
</reference>
<evidence type="ECO:0000313" key="5">
    <source>
        <dbReference type="Proteomes" id="UP001596548"/>
    </source>
</evidence>
<sequence length="334" mass="33173">MRLPTHAGPLVAGLALATALAGLAACDAGGDGTALPSTAPSLDRTVSREAPAPTRTREGQATTEPAEPTRTAAEPAEPTPTEPTSAAPATTKPAEPDRTTDAPATTAPARTTNPPEPTTAPPATADATTGPAATGPATTGPATTGPAATGAASPAATPSEVAATTTGGVSALGWVLILLLLGLPILVGVLLVNRRRRAAAWSTEAAAAADAGRGLIATRLPLVLSTRDAAERALAWPPVRAGLTETAARWSALATSAPDDYHRAAAGQIGVMAQDLVTAVDAENQALATGRDWRRLSPQVDQIVQTLDAALTAFVAPEPGPGADTGAGPDPYPA</sequence>
<feature type="compositionally biased region" description="Low complexity" evidence="1">
    <location>
        <begin position="101"/>
        <end position="113"/>
    </location>
</feature>
<evidence type="ECO:0000256" key="2">
    <source>
        <dbReference type="SAM" id="Phobius"/>
    </source>
</evidence>
<feature type="compositionally biased region" description="Low complexity" evidence="1">
    <location>
        <begin position="61"/>
        <end position="76"/>
    </location>
</feature>
<feature type="compositionally biased region" description="Low complexity" evidence="1">
    <location>
        <begin position="82"/>
        <end position="93"/>
    </location>
</feature>
<dbReference type="EMBL" id="JBHTBJ010000039">
    <property type="protein sequence ID" value="MFC7278859.1"/>
    <property type="molecule type" value="Genomic_DNA"/>
</dbReference>
<keyword evidence="5" id="KW-1185">Reference proteome</keyword>
<comment type="caution">
    <text evidence="4">The sequence shown here is derived from an EMBL/GenBank/DDBJ whole genome shotgun (WGS) entry which is preliminary data.</text>
</comment>
<feature type="chain" id="PRO_5046557722" evidence="3">
    <location>
        <begin position="25"/>
        <end position="334"/>
    </location>
</feature>
<evidence type="ECO:0000256" key="1">
    <source>
        <dbReference type="SAM" id="MobiDB-lite"/>
    </source>
</evidence>
<accession>A0ABW2I226</accession>
<dbReference type="Proteomes" id="UP001596548">
    <property type="component" value="Unassembled WGS sequence"/>
</dbReference>
<gene>
    <name evidence="4" type="ORF">ACFQS1_33260</name>
</gene>
<keyword evidence="2" id="KW-0472">Membrane</keyword>
<dbReference type="RefSeq" id="WP_378975975.1">
    <property type="nucleotide sequence ID" value="NZ_JBHTBJ010000039.1"/>
</dbReference>
<name>A0ABW2I226_9ACTN</name>
<organism evidence="4 5">
    <name type="scientific">Paractinoplanes rhizophilus</name>
    <dbReference type="NCBI Taxonomy" id="1416877"/>
    <lineage>
        <taxon>Bacteria</taxon>
        <taxon>Bacillati</taxon>
        <taxon>Actinomycetota</taxon>
        <taxon>Actinomycetes</taxon>
        <taxon>Micromonosporales</taxon>
        <taxon>Micromonosporaceae</taxon>
        <taxon>Paractinoplanes</taxon>
    </lineage>
</organism>
<keyword evidence="3" id="KW-0732">Signal</keyword>
<proteinExistence type="predicted"/>
<evidence type="ECO:0000256" key="3">
    <source>
        <dbReference type="SAM" id="SignalP"/>
    </source>
</evidence>